<dbReference type="Proteomes" id="UP000191110">
    <property type="component" value="Unassembled WGS sequence"/>
</dbReference>
<dbReference type="PANTHER" id="PTHR43179">
    <property type="entry name" value="RHAMNOSYLTRANSFERASE WBBL"/>
    <property type="match status" value="1"/>
</dbReference>
<proteinExistence type="inferred from homology"/>
<protein>
    <recommendedName>
        <fullName evidence="4">Glycosyltransferase 2-like domain-containing protein</fullName>
    </recommendedName>
</protein>
<dbReference type="InterPro" id="IPR029044">
    <property type="entry name" value="Nucleotide-diphossugar_trans"/>
</dbReference>
<evidence type="ECO:0000259" key="4">
    <source>
        <dbReference type="Pfam" id="PF00535"/>
    </source>
</evidence>
<dbReference type="Gene3D" id="3.20.20.70">
    <property type="entry name" value="Aldolase class I"/>
    <property type="match status" value="1"/>
</dbReference>
<dbReference type="InterPro" id="IPR001173">
    <property type="entry name" value="Glyco_trans_2-like"/>
</dbReference>
<dbReference type="Gene3D" id="3.90.550.10">
    <property type="entry name" value="Spore Coat Polysaccharide Biosynthesis Protein SpsA, Chain A"/>
    <property type="match status" value="1"/>
</dbReference>
<name>A0A1T2L2T9_9GAMM</name>
<evidence type="ECO:0000313" key="6">
    <source>
        <dbReference type="Proteomes" id="UP000191110"/>
    </source>
</evidence>
<dbReference type="SUPFAM" id="SSF102114">
    <property type="entry name" value="Radical SAM enzymes"/>
    <property type="match status" value="1"/>
</dbReference>
<dbReference type="CDD" id="cd04186">
    <property type="entry name" value="GT_2_like_c"/>
    <property type="match status" value="1"/>
</dbReference>
<reference evidence="5 6" key="1">
    <citation type="submission" date="2016-11" db="EMBL/GenBank/DDBJ databases">
        <title>Mixed transmission modes and dynamic genome evolution in an obligate animal-bacterial symbiosis.</title>
        <authorList>
            <person name="Russell S.L."/>
            <person name="Corbett-Detig R.B."/>
            <person name="Cavanaugh C.M."/>
        </authorList>
    </citation>
    <scope>NUCLEOTIDE SEQUENCE [LARGE SCALE GENOMIC DNA]</scope>
    <source>
        <strain evidence="5">Sveles-Q1</strain>
    </source>
</reference>
<evidence type="ECO:0000256" key="3">
    <source>
        <dbReference type="ARBA" id="ARBA00022679"/>
    </source>
</evidence>
<feature type="domain" description="Glycosyltransferase 2-like" evidence="4">
    <location>
        <begin position="9"/>
        <end position="131"/>
    </location>
</feature>
<dbReference type="GO" id="GO:0016757">
    <property type="term" value="F:glycosyltransferase activity"/>
    <property type="evidence" value="ECO:0007669"/>
    <property type="project" value="UniProtKB-KW"/>
</dbReference>
<dbReference type="PANTHER" id="PTHR43179:SF12">
    <property type="entry name" value="GALACTOFURANOSYLTRANSFERASE GLFT2"/>
    <property type="match status" value="1"/>
</dbReference>
<dbReference type="InterPro" id="IPR013785">
    <property type="entry name" value="Aldolase_TIM"/>
</dbReference>
<comment type="similarity">
    <text evidence="1">Belongs to the glycosyltransferase 2 family.</text>
</comment>
<dbReference type="AlphaFoldDB" id="A0A1T2L2T9"/>
<dbReference type="InterPro" id="IPR058240">
    <property type="entry name" value="rSAM_sf"/>
</dbReference>
<organism evidence="5 6">
    <name type="scientific">Solemya pervernicosa gill symbiont</name>
    <dbReference type="NCBI Taxonomy" id="642797"/>
    <lineage>
        <taxon>Bacteria</taxon>
        <taxon>Pseudomonadati</taxon>
        <taxon>Pseudomonadota</taxon>
        <taxon>Gammaproteobacteria</taxon>
        <taxon>sulfur-oxidizing symbionts</taxon>
    </lineage>
</organism>
<dbReference type="EMBL" id="MPRL01000052">
    <property type="protein sequence ID" value="OOZ39415.1"/>
    <property type="molecule type" value="Genomic_DNA"/>
</dbReference>
<comment type="caution">
    <text evidence="5">The sequence shown here is derived from an EMBL/GenBank/DDBJ whole genome shotgun (WGS) entry which is preliminary data.</text>
</comment>
<keyword evidence="3" id="KW-0808">Transferase</keyword>
<sequence length="334" mass="38242">MLAAQPHVSIILLSLLRQDETRRCIDSLFSHTVLPFEIIIVDMGASEDIVRWLRDLETSRAEISVIYNSENVGTSRGRNQGAQLASAQQLIFLDNDTEVTTGWLEPLIDAISSDPSIAACGAKIVSDDGMVMCAPVQIRSTFEGDALIETGLEFTRLIRNDDPAVNSPQTLPWYPTTGLLVKREHFEQVGGFDERLFLCEEDKDLGLSLSRRGYRTAYIPESVIQHHHVRQDGDYAKIRNNLGVILRDVKYFEQKWQCKVFIRHTRAYLRHHGLTDPQIDNIKRFSFVNTILEHKLNLSELIVTVTNRCNHRCAMCYYHEHLNSDRQELTLDKY</sequence>
<evidence type="ECO:0000256" key="1">
    <source>
        <dbReference type="ARBA" id="ARBA00006739"/>
    </source>
</evidence>
<keyword evidence="2" id="KW-0328">Glycosyltransferase</keyword>
<gene>
    <name evidence="5" type="ORF">BOW53_11695</name>
</gene>
<evidence type="ECO:0000256" key="2">
    <source>
        <dbReference type="ARBA" id="ARBA00022676"/>
    </source>
</evidence>
<keyword evidence="6" id="KW-1185">Reference proteome</keyword>
<evidence type="ECO:0000313" key="5">
    <source>
        <dbReference type="EMBL" id="OOZ39415.1"/>
    </source>
</evidence>
<accession>A0A1T2L2T9</accession>
<dbReference type="Pfam" id="PF00535">
    <property type="entry name" value="Glycos_transf_2"/>
    <property type="match status" value="1"/>
</dbReference>
<dbReference type="SUPFAM" id="SSF53448">
    <property type="entry name" value="Nucleotide-diphospho-sugar transferases"/>
    <property type="match status" value="1"/>
</dbReference>